<evidence type="ECO:0000313" key="5">
    <source>
        <dbReference type="EMBL" id="NMO00871.1"/>
    </source>
</evidence>
<keyword evidence="5" id="KW-0808">Transferase</keyword>
<dbReference type="PANTHER" id="PTHR32328">
    <property type="entry name" value="L-SERYL-TRNA(SEC) SELENIUM TRANSFERASE"/>
    <property type="match status" value="1"/>
</dbReference>
<dbReference type="Gene3D" id="3.40.640.10">
    <property type="entry name" value="Type I PLP-dependent aspartate aminotransferase-like (Major domain)"/>
    <property type="match status" value="1"/>
</dbReference>
<keyword evidence="6" id="KW-1185">Reference proteome</keyword>
<dbReference type="PANTHER" id="PTHR32328:SF0">
    <property type="entry name" value="L-SERYL-TRNA(SEC) SELENIUM TRANSFERASE"/>
    <property type="match status" value="1"/>
</dbReference>
<dbReference type="GO" id="GO:0008483">
    <property type="term" value="F:transaminase activity"/>
    <property type="evidence" value="ECO:0007669"/>
    <property type="project" value="UniProtKB-KW"/>
</dbReference>
<evidence type="ECO:0000313" key="6">
    <source>
        <dbReference type="Proteomes" id="UP000550729"/>
    </source>
</evidence>
<organism evidence="5 6">
    <name type="scientific">Gordonia asplenii</name>
    <dbReference type="NCBI Taxonomy" id="2725283"/>
    <lineage>
        <taxon>Bacteria</taxon>
        <taxon>Bacillati</taxon>
        <taxon>Actinomycetota</taxon>
        <taxon>Actinomycetes</taxon>
        <taxon>Mycobacteriales</taxon>
        <taxon>Gordoniaceae</taxon>
        <taxon>Gordonia</taxon>
    </lineage>
</organism>
<comment type="caution">
    <text evidence="5">The sequence shown here is derived from an EMBL/GenBank/DDBJ whole genome shotgun (WGS) entry which is preliminary data.</text>
</comment>
<evidence type="ECO:0000256" key="3">
    <source>
        <dbReference type="ARBA" id="ARBA00044507"/>
    </source>
</evidence>
<feature type="modified residue" description="N6-(pyridoxal phosphate)lysine" evidence="4">
    <location>
        <position position="179"/>
    </location>
</feature>
<accession>A0A848KXF0</accession>
<comment type="cofactor">
    <cofactor evidence="1 4">
        <name>pyridoxal 5'-phosphate</name>
        <dbReference type="ChEBI" id="CHEBI:597326"/>
    </cofactor>
</comment>
<dbReference type="SUPFAM" id="SSF53383">
    <property type="entry name" value="PLP-dependent transferases"/>
    <property type="match status" value="1"/>
</dbReference>
<evidence type="ECO:0000256" key="4">
    <source>
        <dbReference type="PIRSR" id="PIRSR618319-50"/>
    </source>
</evidence>
<dbReference type="AlphaFoldDB" id="A0A848KXF0"/>
<proteinExistence type="inferred from homology"/>
<name>A0A848KXF0_9ACTN</name>
<dbReference type="InterPro" id="IPR018319">
    <property type="entry name" value="SelA-like"/>
</dbReference>
<comment type="similarity">
    <text evidence="3">Belongs to the SelA family.</text>
</comment>
<gene>
    <name evidence="5" type="ORF">HH308_06545</name>
</gene>
<dbReference type="GO" id="GO:0004125">
    <property type="term" value="F:L-seryl-tRNA(Sec) selenium transferase activity"/>
    <property type="evidence" value="ECO:0007669"/>
    <property type="project" value="TreeGrafter"/>
</dbReference>
<dbReference type="EMBL" id="JABBNB010000005">
    <property type="protein sequence ID" value="NMO00871.1"/>
    <property type="molecule type" value="Genomic_DNA"/>
</dbReference>
<dbReference type="Proteomes" id="UP000550729">
    <property type="component" value="Unassembled WGS sequence"/>
</dbReference>
<dbReference type="RefSeq" id="WP_170193376.1">
    <property type="nucleotide sequence ID" value="NZ_JABBNB010000005.1"/>
</dbReference>
<dbReference type="InterPro" id="IPR015421">
    <property type="entry name" value="PyrdxlP-dep_Trfase_major"/>
</dbReference>
<keyword evidence="2 4" id="KW-0663">Pyridoxal phosphate</keyword>
<dbReference type="InterPro" id="IPR015424">
    <property type="entry name" value="PyrdxlP-dep_Trfase"/>
</dbReference>
<keyword evidence="5" id="KW-0032">Aminotransferase</keyword>
<reference evidence="5 6" key="1">
    <citation type="submission" date="2020-04" db="EMBL/GenBank/DDBJ databases">
        <title>Gordonia sp. nov. TBRC 11910.</title>
        <authorList>
            <person name="Suriyachadkun C."/>
        </authorList>
    </citation>
    <scope>NUCLEOTIDE SEQUENCE [LARGE SCALE GENOMIC DNA]</scope>
    <source>
        <strain evidence="5 6">TBRC 11910</strain>
    </source>
</reference>
<evidence type="ECO:0000256" key="1">
    <source>
        <dbReference type="ARBA" id="ARBA00001933"/>
    </source>
</evidence>
<sequence length="352" mass="37550">MSLALESQWPVLDLQEWAGEIIARHTGAEAGWVSCGAGAGLSLAAAACIAGTDPVLTSTLPNAGGAAREIIIQRSHRQSYDRVFLLAGASIREIGYPDSDGIGGTYEWELEAAIGAETAAVAYSAHAEKSGISLKRICELAHAHDLPVIVDAADALPPVANLTRFIAEGADLVAFSGGKALGGPQTSGILAGRKHLIESVRMQALDMYVDPAAWTQRYGELPPHHGIGRVMKVGKEQIFGLVAALEQFANTDHDRICADYVEWLLKLRGAIGAGVVDRSSSYYPRLVLTTSNEGARTIATLLSRCEPPIIVRHHTLARGEVVICPESVDEIDRNHLVTCLQSALRLNSTEVH</sequence>
<protein>
    <submittedName>
        <fullName evidence="5">Aminotransferase class V-fold PLP-dependent enzyme</fullName>
    </submittedName>
</protein>
<evidence type="ECO:0000256" key="2">
    <source>
        <dbReference type="ARBA" id="ARBA00022898"/>
    </source>
</evidence>
<dbReference type="Pfam" id="PF03841">
    <property type="entry name" value="SelA"/>
    <property type="match status" value="1"/>
</dbReference>